<sequence length="246" mass="26228">MTNIGNSSTPGAKGRADTSPLLQSARFFTTAAQFDQLPASSWPEVAFVGRSNAGKSTAINVLCGQRRLAFSSKTPGRTQHINLFTVGLGGVTAGLLADLPGYGYASVPLATKQRWERFIAQYLAQRQQLVGLVLIADSRHGLTPLDWTLLSYAAPAALPVHVLLTKADKLTRSQQHLQAQAVRDDLQRNAARAGLMAPISVQLFSATKRQGLLEASQLLEAWLQPVSEAEPASPLSTAPPQSPGPP</sequence>
<comment type="similarity">
    <text evidence="2">Belongs to the TRAFAC class TrmE-Era-EngA-EngB-Septin-like GTPase superfamily. EngB GTPase family.</text>
</comment>
<keyword evidence="5" id="KW-0547">Nucleotide-binding</keyword>
<keyword evidence="6" id="KW-0460">Magnesium</keyword>
<dbReference type="HAMAP" id="MF_00321">
    <property type="entry name" value="GTPase_EngB"/>
    <property type="match status" value="1"/>
</dbReference>
<keyword evidence="9" id="KW-0131">Cell cycle</keyword>
<protein>
    <submittedName>
        <fullName evidence="11">Putative GTP-binding protein EngB</fullName>
    </submittedName>
</protein>
<keyword evidence="3" id="KW-0132">Cell division</keyword>
<reference evidence="11" key="1">
    <citation type="submission" date="2016-10" db="EMBL/GenBank/DDBJ databases">
        <title>Sequence of Gallionella enrichment culture.</title>
        <authorList>
            <person name="Poehlein A."/>
            <person name="Muehling M."/>
            <person name="Daniel R."/>
        </authorList>
    </citation>
    <scope>NUCLEOTIDE SEQUENCE</scope>
</reference>
<dbReference type="GO" id="GO:0000917">
    <property type="term" value="P:division septum assembly"/>
    <property type="evidence" value="ECO:0007669"/>
    <property type="project" value="UniProtKB-KW"/>
</dbReference>
<dbReference type="GO" id="GO:0005525">
    <property type="term" value="F:GTP binding"/>
    <property type="evidence" value="ECO:0007669"/>
    <property type="project" value="UniProtKB-KW"/>
</dbReference>
<comment type="cofactor">
    <cofactor evidence="1">
        <name>Mg(2+)</name>
        <dbReference type="ChEBI" id="CHEBI:18420"/>
    </cofactor>
</comment>
<evidence type="ECO:0000256" key="7">
    <source>
        <dbReference type="ARBA" id="ARBA00023134"/>
    </source>
</evidence>
<keyword evidence="8" id="KW-0717">Septation</keyword>
<dbReference type="PROSITE" id="PS51706">
    <property type="entry name" value="G_ENGB"/>
    <property type="match status" value="1"/>
</dbReference>
<dbReference type="InterPro" id="IPR006073">
    <property type="entry name" value="GTP-bd"/>
</dbReference>
<dbReference type="NCBIfam" id="TIGR03598">
    <property type="entry name" value="GTPase_YsxC"/>
    <property type="match status" value="1"/>
</dbReference>
<accession>A0A1J5RLZ4</accession>
<evidence type="ECO:0000256" key="1">
    <source>
        <dbReference type="ARBA" id="ARBA00001946"/>
    </source>
</evidence>
<dbReference type="PANTHER" id="PTHR11649">
    <property type="entry name" value="MSS1/TRME-RELATED GTP-BINDING PROTEIN"/>
    <property type="match status" value="1"/>
</dbReference>
<dbReference type="FunFam" id="3.40.50.300:FF:000098">
    <property type="entry name" value="Probable GTP-binding protein EngB"/>
    <property type="match status" value="1"/>
</dbReference>
<dbReference type="CDD" id="cd01876">
    <property type="entry name" value="YihA_EngB"/>
    <property type="match status" value="1"/>
</dbReference>
<dbReference type="InterPro" id="IPR019987">
    <property type="entry name" value="GTP-bd_ribosome_bio_YsxC"/>
</dbReference>
<dbReference type="PANTHER" id="PTHR11649:SF13">
    <property type="entry name" value="ENGB-TYPE G DOMAIN-CONTAINING PROTEIN"/>
    <property type="match status" value="1"/>
</dbReference>
<evidence type="ECO:0000313" key="11">
    <source>
        <dbReference type="EMBL" id="OIQ90547.1"/>
    </source>
</evidence>
<dbReference type="EMBL" id="MLJW01000288">
    <property type="protein sequence ID" value="OIQ90547.1"/>
    <property type="molecule type" value="Genomic_DNA"/>
</dbReference>
<evidence type="ECO:0000256" key="9">
    <source>
        <dbReference type="ARBA" id="ARBA00023306"/>
    </source>
</evidence>
<evidence type="ECO:0000256" key="2">
    <source>
        <dbReference type="ARBA" id="ARBA00009638"/>
    </source>
</evidence>
<feature type="domain" description="EngB-type G" evidence="10">
    <location>
        <begin position="41"/>
        <end position="225"/>
    </location>
</feature>
<dbReference type="InterPro" id="IPR030393">
    <property type="entry name" value="G_ENGB_dom"/>
</dbReference>
<dbReference type="Gene3D" id="3.40.50.300">
    <property type="entry name" value="P-loop containing nucleotide triphosphate hydrolases"/>
    <property type="match status" value="1"/>
</dbReference>
<organism evidence="11">
    <name type="scientific">mine drainage metagenome</name>
    <dbReference type="NCBI Taxonomy" id="410659"/>
    <lineage>
        <taxon>unclassified sequences</taxon>
        <taxon>metagenomes</taxon>
        <taxon>ecological metagenomes</taxon>
    </lineage>
</organism>
<evidence type="ECO:0000256" key="4">
    <source>
        <dbReference type="ARBA" id="ARBA00022723"/>
    </source>
</evidence>
<name>A0A1J5RLZ4_9ZZZZ</name>
<keyword evidence="4" id="KW-0479">Metal-binding</keyword>
<evidence type="ECO:0000259" key="10">
    <source>
        <dbReference type="PROSITE" id="PS51706"/>
    </source>
</evidence>
<dbReference type="InterPro" id="IPR027417">
    <property type="entry name" value="P-loop_NTPase"/>
</dbReference>
<gene>
    <name evidence="11" type="primary">engB_8</name>
    <name evidence="11" type="ORF">GALL_275650</name>
</gene>
<dbReference type="SUPFAM" id="SSF52540">
    <property type="entry name" value="P-loop containing nucleoside triphosphate hydrolases"/>
    <property type="match status" value="1"/>
</dbReference>
<evidence type="ECO:0000256" key="5">
    <source>
        <dbReference type="ARBA" id="ARBA00022741"/>
    </source>
</evidence>
<proteinExistence type="inferred from homology"/>
<dbReference type="GO" id="GO:0005829">
    <property type="term" value="C:cytosol"/>
    <property type="evidence" value="ECO:0007669"/>
    <property type="project" value="TreeGrafter"/>
</dbReference>
<comment type="caution">
    <text evidence="11">The sequence shown here is derived from an EMBL/GenBank/DDBJ whole genome shotgun (WGS) entry which is preliminary data.</text>
</comment>
<dbReference type="AlphaFoldDB" id="A0A1J5RLZ4"/>
<evidence type="ECO:0000256" key="8">
    <source>
        <dbReference type="ARBA" id="ARBA00023210"/>
    </source>
</evidence>
<dbReference type="GO" id="GO:0046872">
    <property type="term" value="F:metal ion binding"/>
    <property type="evidence" value="ECO:0007669"/>
    <property type="project" value="UniProtKB-KW"/>
</dbReference>
<keyword evidence="7" id="KW-0342">GTP-binding</keyword>
<dbReference type="Pfam" id="PF01926">
    <property type="entry name" value="MMR_HSR1"/>
    <property type="match status" value="1"/>
</dbReference>
<evidence type="ECO:0000256" key="6">
    <source>
        <dbReference type="ARBA" id="ARBA00022842"/>
    </source>
</evidence>
<evidence type="ECO:0000256" key="3">
    <source>
        <dbReference type="ARBA" id="ARBA00022618"/>
    </source>
</evidence>